<evidence type="ECO:0000313" key="1">
    <source>
        <dbReference type="EMBL" id="MCI0182801.1"/>
    </source>
</evidence>
<dbReference type="InterPro" id="IPR026838">
    <property type="entry name" value="YheC/D"/>
</dbReference>
<sequence>MSSRKRELGKWLLYKWFYRDVSLRSYLPPTRPLTTENLDIYLQRYRSIYLKPVAGSRGQNVMRIFIHKDGTYGLHRENERPRSFSNRSELHRTILQLTRSRTWIVQRDVHLATIHDRPYDVRVMMQKDEHEQWQCTGICAKIAGPHSAVTNIARSHGRVVSLADALRQSHGYTAWKSSRMQQKLCKLGFNACKRLEAYQAYSEIGLDVGIDKTGKLWILEENTGPSHALFAHLADQRTYLHIQKVARARKIARRTHRAKKG</sequence>
<dbReference type="SUPFAM" id="SSF56059">
    <property type="entry name" value="Glutathione synthetase ATP-binding domain-like"/>
    <property type="match status" value="1"/>
</dbReference>
<organism evidence="1 2">
    <name type="scientific">Sulfoacidibacillus ferrooxidans</name>
    <dbReference type="NCBI Taxonomy" id="2005001"/>
    <lineage>
        <taxon>Bacteria</taxon>
        <taxon>Bacillati</taxon>
        <taxon>Bacillota</taxon>
        <taxon>Bacilli</taxon>
        <taxon>Bacillales</taxon>
        <taxon>Alicyclobacillaceae</taxon>
        <taxon>Sulfoacidibacillus</taxon>
    </lineage>
</organism>
<accession>A0A9X2AE51</accession>
<comment type="caution">
    <text evidence="1">The sequence shown here is derived from an EMBL/GenBank/DDBJ whole genome shotgun (WGS) entry which is preliminary data.</text>
</comment>
<evidence type="ECO:0000313" key="2">
    <source>
        <dbReference type="Proteomes" id="UP001139263"/>
    </source>
</evidence>
<proteinExistence type="predicted"/>
<dbReference type="RefSeq" id="WP_241712408.1">
    <property type="nucleotide sequence ID" value="NZ_JALBUF010000002.1"/>
</dbReference>
<gene>
    <name evidence="1" type="primary">yheD_3</name>
    <name evidence="1" type="ORF">MM817_01070</name>
</gene>
<name>A0A9X2AE51_9BACL</name>
<dbReference type="Pfam" id="PF14398">
    <property type="entry name" value="ATPgrasp_YheCD"/>
    <property type="match status" value="1"/>
</dbReference>
<protein>
    <submittedName>
        <fullName evidence="1">Endospore coat-associated protein YheD</fullName>
    </submittedName>
</protein>
<keyword evidence="2" id="KW-1185">Reference proteome</keyword>
<dbReference type="AlphaFoldDB" id="A0A9X2AE51"/>
<reference evidence="1" key="1">
    <citation type="submission" date="2022-03" db="EMBL/GenBank/DDBJ databases">
        <title>Draft Genome Sequence of Firmicute Strain S0AB, a Heterotrophic Iron/Sulfur-Oxidizing Extreme Acidophile.</title>
        <authorList>
            <person name="Vergara E."/>
            <person name="Pakostova E."/>
            <person name="Johnson D.B."/>
            <person name="Holmes D.S."/>
        </authorList>
    </citation>
    <scope>NUCLEOTIDE SEQUENCE</scope>
    <source>
        <strain evidence="1">S0AB</strain>
    </source>
</reference>
<dbReference type="Gene3D" id="3.30.470.20">
    <property type="entry name" value="ATP-grasp fold, B domain"/>
    <property type="match status" value="1"/>
</dbReference>
<dbReference type="Proteomes" id="UP001139263">
    <property type="component" value="Unassembled WGS sequence"/>
</dbReference>
<dbReference type="EMBL" id="JALBUF010000002">
    <property type="protein sequence ID" value="MCI0182801.1"/>
    <property type="molecule type" value="Genomic_DNA"/>
</dbReference>